<feature type="domain" description="Fe/B12 periplasmic-binding" evidence="5">
    <location>
        <begin position="66"/>
        <end position="338"/>
    </location>
</feature>
<evidence type="ECO:0000313" key="6">
    <source>
        <dbReference type="EMBL" id="MBA8826487.1"/>
    </source>
</evidence>
<dbReference type="PROSITE" id="PS50983">
    <property type="entry name" value="FE_B12_PBP"/>
    <property type="match status" value="1"/>
</dbReference>
<dbReference type="EMBL" id="JACGWZ010000005">
    <property type="protein sequence ID" value="MBA8826487.1"/>
    <property type="molecule type" value="Genomic_DNA"/>
</dbReference>
<comment type="caution">
    <text evidence="6">The sequence shown here is derived from an EMBL/GenBank/DDBJ whole genome shotgun (WGS) entry which is preliminary data.</text>
</comment>
<comment type="subcellular location">
    <subcellularLocation>
        <location evidence="1">Cell envelope</location>
    </subcellularLocation>
</comment>
<evidence type="ECO:0000313" key="7">
    <source>
        <dbReference type="Proteomes" id="UP000569329"/>
    </source>
</evidence>
<dbReference type="GO" id="GO:0030288">
    <property type="term" value="C:outer membrane-bounded periplasmic space"/>
    <property type="evidence" value="ECO:0007669"/>
    <property type="project" value="TreeGrafter"/>
</dbReference>
<dbReference type="InterPro" id="IPR002491">
    <property type="entry name" value="ABC_transptr_periplasmic_BD"/>
</dbReference>
<evidence type="ECO:0000259" key="5">
    <source>
        <dbReference type="PROSITE" id="PS50983"/>
    </source>
</evidence>
<dbReference type="SUPFAM" id="SSF53807">
    <property type="entry name" value="Helical backbone' metal receptor"/>
    <property type="match status" value="1"/>
</dbReference>
<reference evidence="6 7" key="1">
    <citation type="submission" date="2020-07" db="EMBL/GenBank/DDBJ databases">
        <title>Sequencing the genomes of 1000 actinobacteria strains.</title>
        <authorList>
            <person name="Klenk H.-P."/>
        </authorList>
    </citation>
    <scope>NUCLEOTIDE SEQUENCE [LARGE SCALE GENOMIC DNA]</scope>
    <source>
        <strain evidence="6 7">DSM 45975</strain>
    </source>
</reference>
<dbReference type="PANTHER" id="PTHR30532:SF24">
    <property type="entry name" value="FERRIC ENTEROBACTIN-BINDING PERIPLASMIC PROTEIN FEPB"/>
    <property type="match status" value="1"/>
</dbReference>
<dbReference type="Gene3D" id="3.40.50.1980">
    <property type="entry name" value="Nitrogenase molybdenum iron protein domain"/>
    <property type="match status" value="2"/>
</dbReference>
<keyword evidence="3" id="KW-0813">Transport</keyword>
<dbReference type="InterPro" id="IPR051313">
    <property type="entry name" value="Bact_iron-sidero_bind"/>
</dbReference>
<keyword evidence="7" id="KW-1185">Reference proteome</keyword>
<comment type="similarity">
    <text evidence="2">Belongs to the bacterial solute-binding protein 8 family.</text>
</comment>
<accession>A0A839E430</accession>
<dbReference type="AlphaFoldDB" id="A0A839E430"/>
<dbReference type="Proteomes" id="UP000569329">
    <property type="component" value="Unassembled WGS sequence"/>
</dbReference>
<dbReference type="PANTHER" id="PTHR30532">
    <property type="entry name" value="IRON III DICITRATE-BINDING PERIPLASMIC PROTEIN"/>
    <property type="match status" value="1"/>
</dbReference>
<evidence type="ECO:0000256" key="3">
    <source>
        <dbReference type="ARBA" id="ARBA00022448"/>
    </source>
</evidence>
<keyword evidence="4" id="KW-0732">Signal</keyword>
<sequence length="350" mass="37333">MFSTGLDSGSSAPTRRHVLGGMGMLLLTAACGPSRQSSESSGESAGFPVTVEHRYGTTEIPAPPRRVVTVGLTEQDYVLALGSAPVAAREWFGDHPGALWPWATDKLGQREVPASLPRQDLDVERIAALRPDLVLGMNSGMTEQQYDALSRFAPTIAQPGDHPDYGAPWQELTRPTGRALGRTDQAGRIVANIEQRFEHARTTQPEFRGATGLLATSINGSVYAYATGPAPRFLNSLGFTLPAAAEKLFSGDADHAPVKLSLEHLGALEADVLLLGVYGSRETSIAEEPIYRRLDVARRGRDIPLPQMSPINGALSFSSALSLPIALDELVPRMAKAIDGDPATKPAPVP</sequence>
<evidence type="ECO:0000256" key="4">
    <source>
        <dbReference type="ARBA" id="ARBA00022729"/>
    </source>
</evidence>
<evidence type="ECO:0000256" key="2">
    <source>
        <dbReference type="ARBA" id="ARBA00008814"/>
    </source>
</evidence>
<name>A0A839E430_9PSEU</name>
<evidence type="ECO:0000256" key="1">
    <source>
        <dbReference type="ARBA" id="ARBA00004196"/>
    </source>
</evidence>
<dbReference type="RefSeq" id="WP_182545683.1">
    <property type="nucleotide sequence ID" value="NZ_JACGWZ010000005.1"/>
</dbReference>
<dbReference type="Pfam" id="PF01497">
    <property type="entry name" value="Peripla_BP_2"/>
    <property type="match status" value="1"/>
</dbReference>
<dbReference type="GO" id="GO:1901678">
    <property type="term" value="P:iron coordination entity transport"/>
    <property type="evidence" value="ECO:0007669"/>
    <property type="project" value="UniProtKB-ARBA"/>
</dbReference>
<organism evidence="6 7">
    <name type="scientific">Halosaccharopolyspora lacisalsi</name>
    <dbReference type="NCBI Taxonomy" id="1000566"/>
    <lineage>
        <taxon>Bacteria</taxon>
        <taxon>Bacillati</taxon>
        <taxon>Actinomycetota</taxon>
        <taxon>Actinomycetes</taxon>
        <taxon>Pseudonocardiales</taxon>
        <taxon>Pseudonocardiaceae</taxon>
        <taxon>Halosaccharopolyspora</taxon>
    </lineage>
</organism>
<proteinExistence type="inferred from homology"/>
<protein>
    <submittedName>
        <fullName evidence="6">Iron complex transport system substrate-binding protein</fullName>
    </submittedName>
</protein>
<gene>
    <name evidence="6" type="ORF">FHX42_003863</name>
</gene>